<name>A0A4Y2DFV6_ARAVE</name>
<organism evidence="1 2">
    <name type="scientific">Araneus ventricosus</name>
    <name type="common">Orbweaver spider</name>
    <name type="synonym">Epeira ventricosa</name>
    <dbReference type="NCBI Taxonomy" id="182803"/>
    <lineage>
        <taxon>Eukaryota</taxon>
        <taxon>Metazoa</taxon>
        <taxon>Ecdysozoa</taxon>
        <taxon>Arthropoda</taxon>
        <taxon>Chelicerata</taxon>
        <taxon>Arachnida</taxon>
        <taxon>Araneae</taxon>
        <taxon>Araneomorphae</taxon>
        <taxon>Entelegynae</taxon>
        <taxon>Araneoidea</taxon>
        <taxon>Araneidae</taxon>
        <taxon>Araneus</taxon>
    </lineage>
</organism>
<evidence type="ECO:0000313" key="2">
    <source>
        <dbReference type="Proteomes" id="UP000499080"/>
    </source>
</evidence>
<proteinExistence type="predicted"/>
<accession>A0A4Y2DFV6</accession>
<dbReference type="Proteomes" id="UP000499080">
    <property type="component" value="Unassembled WGS sequence"/>
</dbReference>
<dbReference type="AlphaFoldDB" id="A0A4Y2DFV6"/>
<feature type="non-terminal residue" evidence="1">
    <location>
        <position position="61"/>
    </location>
</feature>
<comment type="caution">
    <text evidence="1">The sequence shown here is derived from an EMBL/GenBank/DDBJ whole genome shotgun (WGS) entry which is preliminary data.</text>
</comment>
<protein>
    <submittedName>
        <fullName evidence="1">Uncharacterized protein</fullName>
    </submittedName>
</protein>
<sequence length="61" mass="6980">MRGVPAVDSGFEPGALWPLSRDLTPGPPRHNIRIGIWQMRKKNERDRCNVVNKMVNDSPRL</sequence>
<keyword evidence="2" id="KW-1185">Reference proteome</keyword>
<evidence type="ECO:0000313" key="1">
    <source>
        <dbReference type="EMBL" id="GBM14734.1"/>
    </source>
</evidence>
<reference evidence="1 2" key="1">
    <citation type="journal article" date="2019" name="Sci. Rep.">
        <title>Orb-weaving spider Araneus ventricosus genome elucidates the spidroin gene catalogue.</title>
        <authorList>
            <person name="Kono N."/>
            <person name="Nakamura H."/>
            <person name="Ohtoshi R."/>
            <person name="Moran D.A.P."/>
            <person name="Shinohara A."/>
            <person name="Yoshida Y."/>
            <person name="Fujiwara M."/>
            <person name="Mori M."/>
            <person name="Tomita M."/>
            <person name="Arakawa K."/>
        </authorList>
    </citation>
    <scope>NUCLEOTIDE SEQUENCE [LARGE SCALE GENOMIC DNA]</scope>
</reference>
<gene>
    <name evidence="1" type="ORF">AVEN_132720_1</name>
</gene>
<dbReference type="EMBL" id="BGPR01242540">
    <property type="protein sequence ID" value="GBM14734.1"/>
    <property type="molecule type" value="Genomic_DNA"/>
</dbReference>